<dbReference type="EMBL" id="BAAAOQ010000016">
    <property type="protein sequence ID" value="GAA2199856.1"/>
    <property type="molecule type" value="Genomic_DNA"/>
</dbReference>
<evidence type="ECO:0008006" key="3">
    <source>
        <dbReference type="Google" id="ProtNLM"/>
    </source>
</evidence>
<dbReference type="InterPro" id="IPR053780">
    <property type="entry name" value="Gp66-like"/>
</dbReference>
<evidence type="ECO:0000313" key="2">
    <source>
        <dbReference type="Proteomes" id="UP001501391"/>
    </source>
</evidence>
<dbReference type="RefSeq" id="WP_346163536.1">
    <property type="nucleotide sequence ID" value="NZ_BAAAOQ010000016.1"/>
</dbReference>
<evidence type="ECO:0000313" key="1">
    <source>
        <dbReference type="EMBL" id="GAA2199856.1"/>
    </source>
</evidence>
<comment type="caution">
    <text evidence="1">The sequence shown here is derived from an EMBL/GenBank/DDBJ whole genome shotgun (WGS) entry which is preliminary data.</text>
</comment>
<keyword evidence="2" id="KW-1185">Reference proteome</keyword>
<dbReference type="NCBIfam" id="NF045478">
    <property type="entry name" value="XF1762_fam"/>
    <property type="match status" value="1"/>
</dbReference>
<sequence>MPRQTGQQQLAIVPLSLKQAAAVVDQIHRHHQKPQGHKFSLGVQDETGSMRGVAIIGRPVARCFDDGLTAEVTRVATDGAPNACSALYGAAWRTASAAGYRRIITYTQDGESGASLRAVGWRLVAELSPRKGWSVPSRPREDRGTDNVARQLWEQSRASAGPLPSIADLRNEIRNEILCEAVGCGRPFPIRAGRGRPAHYCSPACRLRAHRQRAKAVA</sequence>
<name>A0ABN3BSY2_9ACTN</name>
<reference evidence="1 2" key="1">
    <citation type="journal article" date="2019" name="Int. J. Syst. Evol. Microbiol.">
        <title>The Global Catalogue of Microorganisms (GCM) 10K type strain sequencing project: providing services to taxonomists for standard genome sequencing and annotation.</title>
        <authorList>
            <consortium name="The Broad Institute Genomics Platform"/>
            <consortium name="The Broad Institute Genome Sequencing Center for Infectious Disease"/>
            <person name="Wu L."/>
            <person name="Ma J."/>
        </authorList>
    </citation>
    <scope>NUCLEOTIDE SEQUENCE [LARGE SCALE GENOMIC DNA]</scope>
    <source>
        <strain evidence="1 2">JCM 14924</strain>
    </source>
</reference>
<gene>
    <name evidence="1" type="ORF">GCM10009787_48480</name>
</gene>
<protein>
    <recommendedName>
        <fullName evidence="3">Zinc finger CGNR domain-containing protein</fullName>
    </recommendedName>
</protein>
<dbReference type="Proteomes" id="UP001501391">
    <property type="component" value="Unassembled WGS sequence"/>
</dbReference>
<organism evidence="1 2">
    <name type="scientific">Streptomyces bangladeshensis</name>
    <dbReference type="NCBI Taxonomy" id="295352"/>
    <lineage>
        <taxon>Bacteria</taxon>
        <taxon>Bacillati</taxon>
        <taxon>Actinomycetota</taxon>
        <taxon>Actinomycetes</taxon>
        <taxon>Kitasatosporales</taxon>
        <taxon>Streptomycetaceae</taxon>
        <taxon>Streptomyces</taxon>
    </lineage>
</organism>
<accession>A0ABN3BSY2</accession>
<proteinExistence type="predicted"/>